<dbReference type="GO" id="GO:0005509">
    <property type="term" value="F:calcium ion binding"/>
    <property type="evidence" value="ECO:0007669"/>
    <property type="project" value="InterPro"/>
</dbReference>
<evidence type="ECO:0000256" key="3">
    <source>
        <dbReference type="ARBA" id="ARBA00022473"/>
    </source>
</evidence>
<dbReference type="PANTHER" id="PTHR12916:SF4">
    <property type="entry name" value="UNINFLATABLE, ISOFORM C"/>
    <property type="match status" value="1"/>
</dbReference>
<feature type="domain" description="EGF-like" evidence="14">
    <location>
        <begin position="522"/>
        <end position="558"/>
    </location>
</feature>
<dbReference type="PROSITE" id="PS50026">
    <property type="entry name" value="EGF_3"/>
    <property type="match status" value="12"/>
</dbReference>
<dbReference type="InterPro" id="IPR001007">
    <property type="entry name" value="VWF_dom"/>
</dbReference>
<feature type="disulfide bond" evidence="12">
    <location>
        <begin position="279"/>
        <end position="288"/>
    </location>
</feature>
<dbReference type="Proteomes" id="UP000192247">
    <property type="component" value="Unassembled WGS sequence"/>
</dbReference>
<evidence type="ECO:0000256" key="9">
    <source>
        <dbReference type="ARBA" id="ARBA00022989"/>
    </source>
</evidence>
<feature type="disulfide bond" evidence="12">
    <location>
        <begin position="150"/>
        <end position="159"/>
    </location>
</feature>
<dbReference type="SMART" id="SM00179">
    <property type="entry name" value="EGF_CA"/>
    <property type="match status" value="10"/>
</dbReference>
<proteinExistence type="inferred from homology"/>
<keyword evidence="13" id="KW-0472">Membrane</keyword>
<evidence type="ECO:0000256" key="5">
    <source>
        <dbReference type="ARBA" id="ARBA00022692"/>
    </source>
</evidence>
<dbReference type="InterPro" id="IPR018097">
    <property type="entry name" value="EGF_Ca-bd_CS"/>
</dbReference>
<keyword evidence="10 12" id="KW-1015">Disulfide bond</keyword>
<dbReference type="SUPFAM" id="SSF57196">
    <property type="entry name" value="EGF/Laminin"/>
    <property type="match status" value="10"/>
</dbReference>
<dbReference type="Pfam" id="PF00008">
    <property type="entry name" value="EGF"/>
    <property type="match status" value="9"/>
</dbReference>
<dbReference type="PANTHER" id="PTHR12916">
    <property type="entry name" value="CYTOCHROME C OXIDASE POLYPEPTIDE VIC-2"/>
    <property type="match status" value="1"/>
</dbReference>
<name>A0A1V9Y1K2_9ACAR</name>
<feature type="domain" description="EGF-like" evidence="14">
    <location>
        <begin position="444"/>
        <end position="480"/>
    </location>
</feature>
<dbReference type="PRINTS" id="PR01983">
    <property type="entry name" value="NOTCH"/>
</dbReference>
<dbReference type="InterPro" id="IPR000742">
    <property type="entry name" value="EGF"/>
</dbReference>
<keyword evidence="9 13" id="KW-1133">Transmembrane helix</keyword>
<dbReference type="InterPro" id="IPR000152">
    <property type="entry name" value="EGF-type_Asp/Asn_hydroxyl_site"/>
</dbReference>
<feature type="disulfide bond" evidence="12">
    <location>
        <begin position="393"/>
        <end position="402"/>
    </location>
</feature>
<keyword evidence="3" id="KW-0217">Developmental protein</keyword>
<dbReference type="STRING" id="418985.A0A1V9Y1K2"/>
<feature type="disulfide bond" evidence="12">
    <location>
        <begin position="189"/>
        <end position="198"/>
    </location>
</feature>
<feature type="domain" description="EGF-like" evidence="14">
    <location>
        <begin position="246"/>
        <end position="289"/>
    </location>
</feature>
<dbReference type="PROSITE" id="PS01187">
    <property type="entry name" value="EGF_CA"/>
    <property type="match status" value="3"/>
</dbReference>
<feature type="disulfide bond" evidence="12">
    <location>
        <begin position="409"/>
        <end position="419"/>
    </location>
</feature>
<evidence type="ECO:0000313" key="16">
    <source>
        <dbReference type="Proteomes" id="UP000192247"/>
    </source>
</evidence>
<keyword evidence="8" id="KW-0914">Notch signaling pathway</keyword>
<evidence type="ECO:0000313" key="15">
    <source>
        <dbReference type="EMBL" id="OQR79590.1"/>
    </source>
</evidence>
<dbReference type="PROSITE" id="PS00010">
    <property type="entry name" value="ASX_HYDROXYL"/>
    <property type="match status" value="4"/>
</dbReference>
<evidence type="ECO:0000256" key="1">
    <source>
        <dbReference type="ARBA" id="ARBA00004479"/>
    </source>
</evidence>
<feature type="domain" description="EGF-like" evidence="14">
    <location>
        <begin position="71"/>
        <end position="109"/>
    </location>
</feature>
<dbReference type="GO" id="GO:0005112">
    <property type="term" value="F:Notch binding"/>
    <property type="evidence" value="ECO:0007669"/>
    <property type="project" value="TreeGrafter"/>
</dbReference>
<keyword evidence="16" id="KW-1185">Reference proteome</keyword>
<dbReference type="PROSITE" id="PS01186">
    <property type="entry name" value="EGF_2"/>
    <property type="match status" value="8"/>
</dbReference>
<feature type="domain" description="EGF-like" evidence="14">
    <location>
        <begin position="405"/>
        <end position="441"/>
    </location>
</feature>
<feature type="disulfide bond" evidence="12">
    <location>
        <begin position="510"/>
        <end position="519"/>
    </location>
</feature>
<dbReference type="GO" id="GO:0007219">
    <property type="term" value="P:Notch signaling pathway"/>
    <property type="evidence" value="ECO:0007669"/>
    <property type="project" value="UniProtKB-KW"/>
</dbReference>
<comment type="similarity">
    <text evidence="2">Belongs to the NOTCH family.</text>
</comment>
<dbReference type="PROSITE" id="PS00022">
    <property type="entry name" value="EGF_1"/>
    <property type="match status" value="12"/>
</dbReference>
<dbReference type="SMART" id="SM00214">
    <property type="entry name" value="VWC"/>
    <property type="match status" value="1"/>
</dbReference>
<evidence type="ECO:0000256" key="11">
    <source>
        <dbReference type="ARBA" id="ARBA00023180"/>
    </source>
</evidence>
<sequence>MRQYLVVAVTIEYLGLHERVGDQEADADGLFDTATVVYGIRVRCAADHYAKGKPLTCECERNWGGHLCDQDLDVCGRTFPCKNGGICRNIAANEYRCSCAKGFSGRNCELDEKSKHLYRACEGADGLPVCANGGLCFSDDSNDTGFRCECPYGWTGETCQQDIDECVELSPCRHGGRCTNIIGGYSCACTAGWQGVNCTIPVNNCHDFRCLNGGTCSSELGSGQWRCSCPKGFSGRQCEFRTGPCRPNPCNGGVCQLLNDGSPASALKIDSFVGYQCTCPMGRSGRNCERTETGYKLQQTKLEYNSCLVAVRHPQSGQVDVLSTKICGPHGVCVSASEDQNTEIVAKPGEFRCECDLGYTGEACHMNINDCASSPCKNGGTCLDKVNSFKCACARGFAGELCEKTEDPCAGSLCGPGDCVGVGGEDYYCRCPPGLRGPHCNMTAVSQCEGSPCQNGGTCEELESSFICKCLPDFVGYRCQQRRQTPCEALPCQNGATCVNVDDDRYQCWCPDGFSGPLCEQNIDDCLGATCFHNATCVDGVNRFSCICPKGFSGADCRLDIDECSSAPCHGGGTCVDMVNDYFCLCPSGRTGRSCEVLVVQLVPSASLCVYNGLGHAVGTVWSEPKQCSICRCLDGGQVLCERRLCDTDECNPSDPDNSCLFTDQECVYTEAETCFSPPCRPHAECRPRPNPLTITPMIFSTHCGPRDASGCPAKLTLNFARNSEKELRATAIDGFTVESICAHVRRALSHQNAHQLAVGCVARSRTTLEVLLAPIQPGQEISAVVQAHHLGRVISEMRSNSSVLNAVAQLRVDGIVSTVPPGAQEATSIYLIYISLLLLLLLVMLILAYKMCPRRQSSLTKTYIDPSPVSLNNLRLPKVNNLSPYEETVINIDKTQNLEEEFAYNKNSYLLKRTPLDDLKIGKPVHIPQVPDAHGHDNGYAFSESTKNSSVRKGGDDVVWC</sequence>
<feature type="disulfide bond" evidence="12">
    <location>
        <begin position="470"/>
        <end position="479"/>
    </location>
</feature>
<feature type="domain" description="EGF-like" evidence="14">
    <location>
        <begin position="323"/>
        <end position="365"/>
    </location>
</feature>
<feature type="disulfide bond" evidence="12">
    <location>
        <begin position="99"/>
        <end position="108"/>
    </location>
</feature>
<comment type="subcellular location">
    <subcellularLocation>
        <location evidence="1">Membrane</location>
        <topology evidence="1">Single-pass type I membrane protein</topology>
    </subcellularLocation>
</comment>
<gene>
    <name evidence="15" type="ORF">BIW11_05632</name>
</gene>
<dbReference type="OrthoDB" id="283575at2759"/>
<feature type="domain" description="EGF-like" evidence="14">
    <location>
        <begin position="162"/>
        <end position="199"/>
    </location>
</feature>
<protein>
    <submittedName>
        <fullName evidence="15">Protein jagged-1-like</fullName>
    </submittedName>
</protein>
<organism evidence="15 16">
    <name type="scientific">Tropilaelaps mercedesae</name>
    <dbReference type="NCBI Taxonomy" id="418985"/>
    <lineage>
        <taxon>Eukaryota</taxon>
        <taxon>Metazoa</taxon>
        <taxon>Ecdysozoa</taxon>
        <taxon>Arthropoda</taxon>
        <taxon>Chelicerata</taxon>
        <taxon>Arachnida</taxon>
        <taxon>Acari</taxon>
        <taxon>Parasitiformes</taxon>
        <taxon>Mesostigmata</taxon>
        <taxon>Gamasina</taxon>
        <taxon>Dermanyssoidea</taxon>
        <taxon>Laelapidae</taxon>
        <taxon>Tropilaelaps</taxon>
    </lineage>
</organism>
<accession>A0A1V9Y1K2</accession>
<feature type="disulfide bond" evidence="12">
    <location>
        <begin position="355"/>
        <end position="364"/>
    </location>
</feature>
<dbReference type="CDD" id="cd00054">
    <property type="entry name" value="EGF_CA"/>
    <property type="match status" value="7"/>
</dbReference>
<dbReference type="InParanoid" id="A0A1V9Y1K2"/>
<dbReference type="Gene3D" id="2.10.25.10">
    <property type="entry name" value="Laminin"/>
    <property type="match status" value="11"/>
</dbReference>
<feature type="disulfide bond" evidence="12">
    <location>
        <begin position="229"/>
        <end position="238"/>
    </location>
</feature>
<evidence type="ECO:0000259" key="14">
    <source>
        <dbReference type="PROSITE" id="PS50026"/>
    </source>
</evidence>
<dbReference type="FunFam" id="2.10.25.10:FF:000095">
    <property type="entry name" value="Notch, isoform B"/>
    <property type="match status" value="1"/>
</dbReference>
<dbReference type="Pfam" id="PF07645">
    <property type="entry name" value="EGF_CA"/>
    <property type="match status" value="1"/>
</dbReference>
<evidence type="ECO:0000256" key="6">
    <source>
        <dbReference type="ARBA" id="ARBA00022729"/>
    </source>
</evidence>
<dbReference type="AlphaFoldDB" id="A0A1V9Y1K2"/>
<feature type="disulfide bond" evidence="12">
    <location>
        <begin position="210"/>
        <end position="227"/>
    </location>
</feature>
<evidence type="ECO:0000256" key="4">
    <source>
        <dbReference type="ARBA" id="ARBA00022536"/>
    </source>
</evidence>
<dbReference type="FunFam" id="2.10.25.10:FF:000472">
    <property type="entry name" value="Uncharacterized protein, isoform A"/>
    <property type="match status" value="1"/>
</dbReference>
<feature type="transmembrane region" description="Helical" evidence="13">
    <location>
        <begin position="831"/>
        <end position="850"/>
    </location>
</feature>
<evidence type="ECO:0000256" key="2">
    <source>
        <dbReference type="ARBA" id="ARBA00005847"/>
    </source>
</evidence>
<feature type="domain" description="EGF-like" evidence="14">
    <location>
        <begin position="483"/>
        <end position="520"/>
    </location>
</feature>
<dbReference type="FunFam" id="2.10.25.10:FF:000255">
    <property type="entry name" value="Sushi, nidogen and EGF-like domains 1"/>
    <property type="match status" value="1"/>
</dbReference>
<keyword evidence="4 12" id="KW-0245">EGF-like domain</keyword>
<dbReference type="InterPro" id="IPR001881">
    <property type="entry name" value="EGF-like_Ca-bd_dom"/>
</dbReference>
<dbReference type="SMART" id="SM00181">
    <property type="entry name" value="EGF"/>
    <property type="match status" value="12"/>
</dbReference>
<dbReference type="EMBL" id="MNPL01000924">
    <property type="protein sequence ID" value="OQR79590.1"/>
    <property type="molecule type" value="Genomic_DNA"/>
</dbReference>
<dbReference type="GO" id="GO:0016020">
    <property type="term" value="C:membrane"/>
    <property type="evidence" value="ECO:0007669"/>
    <property type="project" value="UniProtKB-SubCell"/>
</dbReference>
<feature type="domain" description="EGF-like" evidence="14">
    <location>
        <begin position="201"/>
        <end position="239"/>
    </location>
</feature>
<feature type="disulfide bond" evidence="12">
    <location>
        <begin position="431"/>
        <end position="440"/>
    </location>
</feature>
<evidence type="ECO:0000256" key="10">
    <source>
        <dbReference type="ARBA" id="ARBA00023157"/>
    </source>
</evidence>
<feature type="domain" description="EGF-like" evidence="14">
    <location>
        <begin position="117"/>
        <end position="160"/>
    </location>
</feature>
<feature type="domain" description="EGF-like" evidence="14">
    <location>
        <begin position="560"/>
        <end position="596"/>
    </location>
</feature>
<evidence type="ECO:0000256" key="8">
    <source>
        <dbReference type="ARBA" id="ARBA00022976"/>
    </source>
</evidence>
<reference evidence="15 16" key="1">
    <citation type="journal article" date="2017" name="Gigascience">
        <title>Draft genome of the honey bee ectoparasitic mite, Tropilaelaps mercedesae, is shaped by the parasitic life history.</title>
        <authorList>
            <person name="Dong X."/>
            <person name="Armstrong S.D."/>
            <person name="Xia D."/>
            <person name="Makepeace B.L."/>
            <person name="Darby A.C."/>
            <person name="Kadowaki T."/>
        </authorList>
    </citation>
    <scope>NUCLEOTIDE SEQUENCE [LARGE SCALE GENOMIC DNA]</scope>
    <source>
        <strain evidence="15">Wuxi-XJTLU</strain>
    </source>
</reference>
<keyword evidence="6" id="KW-0732">Signal</keyword>
<feature type="disulfide bond" evidence="12">
    <location>
        <begin position="586"/>
        <end position="595"/>
    </location>
</feature>
<keyword evidence="7" id="KW-0677">Repeat</keyword>
<dbReference type="FunFam" id="2.10.25.10:FF:000294">
    <property type="entry name" value="Delta-like protein"/>
    <property type="match status" value="1"/>
</dbReference>
<feature type="domain" description="EGF-like" evidence="14">
    <location>
        <begin position="367"/>
        <end position="403"/>
    </location>
</feature>
<keyword evidence="11" id="KW-0325">Glycoprotein</keyword>
<feature type="disulfide bond" evidence="12">
    <location>
        <begin position="548"/>
        <end position="557"/>
    </location>
</feature>
<evidence type="ECO:0000256" key="7">
    <source>
        <dbReference type="ARBA" id="ARBA00022737"/>
    </source>
</evidence>
<keyword evidence="5 13" id="KW-0812">Transmembrane</keyword>
<dbReference type="FunFam" id="2.10.25.10:FF:000471">
    <property type="entry name" value="Protein lin-12"/>
    <property type="match status" value="1"/>
</dbReference>
<dbReference type="PRINTS" id="PR00010">
    <property type="entry name" value="EGFBLOOD"/>
</dbReference>
<dbReference type="InterPro" id="IPR049883">
    <property type="entry name" value="NOTCH1_EGF-like"/>
</dbReference>
<comment type="caution">
    <text evidence="12">Lacks conserved residue(s) required for the propagation of feature annotation.</text>
</comment>
<evidence type="ECO:0000256" key="13">
    <source>
        <dbReference type="SAM" id="Phobius"/>
    </source>
</evidence>
<comment type="caution">
    <text evidence="15">The sequence shown here is derived from an EMBL/GenBank/DDBJ whole genome shotgun (WGS) entry which is preliminary data.</text>
</comment>
<evidence type="ECO:0000256" key="12">
    <source>
        <dbReference type="PROSITE-ProRule" id="PRU00076"/>
    </source>
</evidence>
<dbReference type="FunFam" id="2.10.25.10:FF:000143">
    <property type="entry name" value="Protein crumbs 1"/>
    <property type="match status" value="1"/>
</dbReference>
<dbReference type="FunFam" id="2.10.25.10:FF:000117">
    <property type="entry name" value="Delta-like protein"/>
    <property type="match status" value="1"/>
</dbReference>